<feature type="compositionally biased region" description="Polar residues" evidence="1">
    <location>
        <begin position="128"/>
        <end position="146"/>
    </location>
</feature>
<protein>
    <recommendedName>
        <fullName evidence="3">DUF7820 domain-containing protein</fullName>
    </recommendedName>
</protein>
<organism evidence="4 5">
    <name type="scientific">Sphaceloma murrayae</name>
    <dbReference type="NCBI Taxonomy" id="2082308"/>
    <lineage>
        <taxon>Eukaryota</taxon>
        <taxon>Fungi</taxon>
        <taxon>Dikarya</taxon>
        <taxon>Ascomycota</taxon>
        <taxon>Pezizomycotina</taxon>
        <taxon>Dothideomycetes</taxon>
        <taxon>Dothideomycetidae</taxon>
        <taxon>Myriangiales</taxon>
        <taxon>Elsinoaceae</taxon>
        <taxon>Sphaceloma</taxon>
    </lineage>
</organism>
<dbReference type="AlphaFoldDB" id="A0A2K1QG15"/>
<feature type="region of interest" description="Disordered" evidence="1">
    <location>
        <begin position="610"/>
        <end position="634"/>
    </location>
</feature>
<gene>
    <name evidence="4" type="ORF">CAC42_3306</name>
</gene>
<dbReference type="PANTHER" id="PTHR42078">
    <property type="entry name" value="GLUCAN 1, 4-ALPHA-GLUCOSIDASE"/>
    <property type="match status" value="1"/>
</dbReference>
<evidence type="ECO:0000256" key="2">
    <source>
        <dbReference type="SAM" id="Phobius"/>
    </source>
</evidence>
<sequence length="784" mass="85483">MISPVPHIQRQDSTAARSDTSNVFGDRFEIDDYSPVDGMDGRDPTNTSRRSSRSSEDEHVTSVAAHYAEHPIEPTSQAFQDREARNSIRKSRTFAENPFRSEYDESGRGPSHSTQGTLALQMTGDTYRSDNSLSGNTVVSSTQSMGHRNGPSHPYEQYTQNTSSLTRSPTAPSTITAQTTGRQSLHGPSHQYNMYPQNVEEDIDDTQSQVGPNQNIPLGFPPTLLNVSTYRHDSDNLSEQLPPYSEYPEDGAPKHVTVPPRIDEVSPTSDIMLTPRDPQSMSDANRGVDPMSSDEEFGSASEKKWKDKTWKEKRKTRFCGVAFGWIVLGAGVLGFIVIVLSATIGGFFGAQAKAESKKANDDTLIDASPIRSSMMPLATGNFQLQLGSPQEIQAECLTDQSQAASWDCGISSPGALAISIGPAPNGKGQGAFIYQATNDFNIGYGTDIPHTIWSALQPVKDMDAPNRGPAYQFQTVYTKIVIAREDAFQPARVNQPNMASSSSSPSPTATANQGSSRKSKRYWASLAQSGDQPWICYWNNTRIEGFIYVHENSTSWYGDEKSGQNKKRWPTEVPTWATSTPAWPAASLSSLFKDSGSSVDTAWYTSAFATSTPSATPTTSPATSQTLAGASNSPSSTVAASACTWSSGTAYPANPTYTPATCPPALGDDPWSKLDLFPFVVKIEERRVPGDTMRPYCQKMQVLDNGQLGYLMDDTNRPYIVELSESSPGIDAYTNVYGASSRKMRRGERKVFTREEEEAAAQEGVEKRAVVNGACHCQWISGEN</sequence>
<feature type="region of interest" description="Disordered" evidence="1">
    <location>
        <begin position="1"/>
        <end position="115"/>
    </location>
</feature>
<feature type="transmembrane region" description="Helical" evidence="2">
    <location>
        <begin position="318"/>
        <end position="348"/>
    </location>
</feature>
<keyword evidence="2" id="KW-0472">Membrane</keyword>
<evidence type="ECO:0000313" key="4">
    <source>
        <dbReference type="EMBL" id="PNS13813.1"/>
    </source>
</evidence>
<dbReference type="Pfam" id="PF25130">
    <property type="entry name" value="DUF7820"/>
    <property type="match status" value="1"/>
</dbReference>
<feature type="region of interest" description="Disordered" evidence="1">
    <location>
        <begin position="263"/>
        <end position="300"/>
    </location>
</feature>
<feature type="domain" description="DUF7820" evidence="3">
    <location>
        <begin position="363"/>
        <end position="781"/>
    </location>
</feature>
<evidence type="ECO:0000259" key="3">
    <source>
        <dbReference type="Pfam" id="PF25130"/>
    </source>
</evidence>
<name>A0A2K1QG15_9PEZI</name>
<feature type="compositionally biased region" description="Polar residues" evidence="1">
    <location>
        <begin position="11"/>
        <end position="23"/>
    </location>
</feature>
<reference evidence="4 5" key="1">
    <citation type="submission" date="2017-06" db="EMBL/GenBank/DDBJ databases">
        <title>Draft genome sequence of a variant of Elsinoe murrayae.</title>
        <authorList>
            <person name="Cheng Q."/>
        </authorList>
    </citation>
    <scope>NUCLEOTIDE SEQUENCE [LARGE SCALE GENOMIC DNA]</scope>
    <source>
        <strain evidence="4 5">CQ-2017a</strain>
    </source>
</reference>
<dbReference type="STRING" id="2082308.A0A2K1QG15"/>
<feature type="region of interest" description="Disordered" evidence="1">
    <location>
        <begin position="494"/>
        <end position="517"/>
    </location>
</feature>
<dbReference type="OrthoDB" id="5384459at2759"/>
<proteinExistence type="predicted"/>
<feature type="compositionally biased region" description="Polar residues" evidence="1">
    <location>
        <begin position="157"/>
        <end position="183"/>
    </location>
</feature>
<feature type="compositionally biased region" description="Low complexity" evidence="1">
    <location>
        <begin position="610"/>
        <end position="628"/>
    </location>
</feature>
<feature type="compositionally biased region" description="Polar residues" evidence="1">
    <location>
        <begin position="266"/>
        <end position="283"/>
    </location>
</feature>
<evidence type="ECO:0000256" key="1">
    <source>
        <dbReference type="SAM" id="MobiDB-lite"/>
    </source>
</evidence>
<dbReference type="InterPro" id="IPR056722">
    <property type="entry name" value="DUF7820"/>
</dbReference>
<feature type="compositionally biased region" description="Low complexity" evidence="1">
    <location>
        <begin position="499"/>
        <end position="511"/>
    </location>
</feature>
<accession>A0A2K1QG15</accession>
<dbReference type="PANTHER" id="PTHR42078:SF1">
    <property type="entry name" value="GLUCAN 1, 4-ALPHA-GLUCOSIDASE"/>
    <property type="match status" value="1"/>
</dbReference>
<comment type="caution">
    <text evidence="4">The sequence shown here is derived from an EMBL/GenBank/DDBJ whole genome shotgun (WGS) entry which is preliminary data.</text>
</comment>
<feature type="region of interest" description="Disordered" evidence="1">
    <location>
        <begin position="128"/>
        <end position="193"/>
    </location>
</feature>
<keyword evidence="2" id="KW-1133">Transmembrane helix</keyword>
<keyword evidence="2" id="KW-0812">Transmembrane</keyword>
<keyword evidence="5" id="KW-1185">Reference proteome</keyword>
<dbReference type="EMBL" id="NKHZ01000094">
    <property type="protein sequence ID" value="PNS13813.1"/>
    <property type="molecule type" value="Genomic_DNA"/>
</dbReference>
<dbReference type="InParanoid" id="A0A2K1QG15"/>
<evidence type="ECO:0000313" key="5">
    <source>
        <dbReference type="Proteomes" id="UP000243797"/>
    </source>
</evidence>
<dbReference type="Proteomes" id="UP000243797">
    <property type="component" value="Unassembled WGS sequence"/>
</dbReference>